<accession>M1YY84</accession>
<dbReference type="HOGENOM" id="CLU_1276511_0_0_0"/>
<evidence type="ECO:0008006" key="4">
    <source>
        <dbReference type="Google" id="ProtNLM"/>
    </source>
</evidence>
<comment type="caution">
    <text evidence="2">The sequence shown here is derived from an EMBL/GenBank/DDBJ whole genome shotgun (WGS) entry which is preliminary data.</text>
</comment>
<dbReference type="Gene3D" id="1.20.120.1490">
    <property type="match status" value="1"/>
</dbReference>
<dbReference type="STRING" id="1266370.NITGR_290061"/>
<evidence type="ECO:0000313" key="3">
    <source>
        <dbReference type="Proteomes" id="UP000011704"/>
    </source>
</evidence>
<reference evidence="2 3" key="1">
    <citation type="journal article" date="2013" name="Front. Microbiol.">
        <title>The genome of Nitrospina gracilis illuminates the metabolism and evolution of the major marine nitrite oxidizer.</title>
        <authorList>
            <person name="Luecker S."/>
            <person name="Nowka B."/>
            <person name="Rattei T."/>
            <person name="Spieck E."/>
            <person name="and Daims H."/>
        </authorList>
    </citation>
    <scope>NUCLEOTIDE SEQUENCE [LARGE SCALE GENOMIC DNA]</scope>
    <source>
        <strain evidence="2 3">3/211</strain>
    </source>
</reference>
<dbReference type="AlphaFoldDB" id="M1YY84"/>
<organism evidence="2 3">
    <name type="scientific">Nitrospina gracilis (strain 3/211)</name>
    <dbReference type="NCBI Taxonomy" id="1266370"/>
    <lineage>
        <taxon>Bacteria</taxon>
        <taxon>Pseudomonadati</taxon>
        <taxon>Nitrospinota/Tectimicrobiota group</taxon>
        <taxon>Nitrospinota</taxon>
        <taxon>Nitrospinia</taxon>
        <taxon>Nitrospinales</taxon>
        <taxon>Nitrospinaceae</taxon>
        <taxon>Nitrospina</taxon>
    </lineage>
</organism>
<protein>
    <recommendedName>
        <fullName evidence="4">Periplasmic heavy metal sensor</fullName>
    </recommendedName>
</protein>
<keyword evidence="3" id="KW-1185">Reference proteome</keyword>
<name>M1YY84_NITG3</name>
<dbReference type="RefSeq" id="WP_005007979.1">
    <property type="nucleotide sequence ID" value="NZ_HG422173.1"/>
</dbReference>
<feature type="region of interest" description="Disordered" evidence="1">
    <location>
        <begin position="32"/>
        <end position="109"/>
    </location>
</feature>
<proteinExistence type="predicted"/>
<sequence>MRHFVSSIPRVLVYGFALPLLLTGTVTLASASPEEGSKTEGHTKSPHGYTHGSPHGKSPHGSGYSGHHGKEEGSGKGYSHGSKGYGHSYKGHHKKGHGKYGHGGGHHGARDPFKHLLKFAKPLGLTEDQLKTISDKQFEYQKKSVQLHAEHRIAHMELEKLVHSGEFDESAIRNVGERMKTVKAASIQLMIDAKIALLQVLTDEQRKKIGGLHHGG</sequence>
<dbReference type="InterPro" id="IPR012899">
    <property type="entry name" value="LTXXQ"/>
</dbReference>
<evidence type="ECO:0000256" key="1">
    <source>
        <dbReference type="SAM" id="MobiDB-lite"/>
    </source>
</evidence>
<feature type="compositionally biased region" description="Low complexity" evidence="1">
    <location>
        <begin position="51"/>
        <end position="62"/>
    </location>
</feature>
<gene>
    <name evidence="2" type="ORF">NITGR_290061</name>
</gene>
<dbReference type="Pfam" id="PF07813">
    <property type="entry name" value="LTXXQ"/>
    <property type="match status" value="1"/>
</dbReference>
<dbReference type="CDD" id="cd09916">
    <property type="entry name" value="CpxP_like"/>
    <property type="match status" value="1"/>
</dbReference>
<feature type="compositionally biased region" description="Basic residues" evidence="1">
    <location>
        <begin position="89"/>
        <end position="107"/>
    </location>
</feature>
<feature type="compositionally biased region" description="Low complexity" evidence="1">
    <location>
        <begin position="77"/>
        <end position="88"/>
    </location>
</feature>
<dbReference type="GO" id="GO:0042597">
    <property type="term" value="C:periplasmic space"/>
    <property type="evidence" value="ECO:0007669"/>
    <property type="project" value="InterPro"/>
</dbReference>
<evidence type="ECO:0000313" key="2">
    <source>
        <dbReference type="EMBL" id="CCQ90462.1"/>
    </source>
</evidence>
<dbReference type="InParanoid" id="M1YY84"/>
<dbReference type="EMBL" id="CAQJ01000032">
    <property type="protein sequence ID" value="CCQ90462.1"/>
    <property type="molecule type" value="Genomic_DNA"/>
</dbReference>
<dbReference type="Proteomes" id="UP000011704">
    <property type="component" value="Unassembled WGS sequence"/>
</dbReference>